<accession>A0A382B366</accession>
<dbReference type="InterPro" id="IPR000073">
    <property type="entry name" value="AB_hydrolase_1"/>
</dbReference>
<dbReference type="SUPFAM" id="SSF53474">
    <property type="entry name" value="alpha/beta-Hydrolases"/>
    <property type="match status" value="1"/>
</dbReference>
<organism evidence="2">
    <name type="scientific">marine metagenome</name>
    <dbReference type="NCBI Taxonomy" id="408172"/>
    <lineage>
        <taxon>unclassified sequences</taxon>
        <taxon>metagenomes</taxon>
        <taxon>ecological metagenomes</taxon>
    </lineage>
</organism>
<dbReference type="PANTHER" id="PTHR43433">
    <property type="entry name" value="HYDROLASE, ALPHA/BETA FOLD FAMILY PROTEIN"/>
    <property type="match status" value="1"/>
</dbReference>
<dbReference type="Gene3D" id="3.40.50.1820">
    <property type="entry name" value="alpha/beta hydrolase"/>
    <property type="match status" value="1"/>
</dbReference>
<sequence>MPFYAEGDIRIRYEEAGSGFPLLLIPGGGLNSLVSNWPNQVFNAMEEFNNDFRCITMDQRNANGGESHGPIPVDDPWGAFADDQLGLMDHLGIHEFFFMGYCIGGPFALKIMERAPQRVTASVLCQPVGHNSKAPDSMYNSGRELWAPELVDRRADVNMETCEAYLHNLYRVRPDFAYSVSREFASSCQTPILVMPDDTPSHSYEAAMELAEIAPKAELTAYPWKEQKDVLARTIDQVRDFLLAHKPATTAD</sequence>
<evidence type="ECO:0000313" key="2">
    <source>
        <dbReference type="EMBL" id="SVB07752.1"/>
    </source>
</evidence>
<protein>
    <recommendedName>
        <fullName evidence="1">AB hydrolase-1 domain-containing protein</fullName>
    </recommendedName>
</protein>
<reference evidence="2" key="1">
    <citation type="submission" date="2018-05" db="EMBL/GenBank/DDBJ databases">
        <authorList>
            <person name="Lanie J.A."/>
            <person name="Ng W.-L."/>
            <person name="Kazmierczak K.M."/>
            <person name="Andrzejewski T.M."/>
            <person name="Davidsen T.M."/>
            <person name="Wayne K.J."/>
            <person name="Tettelin H."/>
            <person name="Glass J.I."/>
            <person name="Rusch D."/>
            <person name="Podicherti R."/>
            <person name="Tsui H.-C.T."/>
            <person name="Winkler M.E."/>
        </authorList>
    </citation>
    <scope>NUCLEOTIDE SEQUENCE</scope>
</reference>
<dbReference type="AlphaFoldDB" id="A0A382B366"/>
<dbReference type="InterPro" id="IPR050471">
    <property type="entry name" value="AB_hydrolase"/>
</dbReference>
<dbReference type="Pfam" id="PF00561">
    <property type="entry name" value="Abhydrolase_1"/>
    <property type="match status" value="1"/>
</dbReference>
<dbReference type="EMBL" id="UINC01027831">
    <property type="protein sequence ID" value="SVB07752.1"/>
    <property type="molecule type" value="Genomic_DNA"/>
</dbReference>
<dbReference type="InterPro" id="IPR029058">
    <property type="entry name" value="AB_hydrolase_fold"/>
</dbReference>
<name>A0A382B366_9ZZZZ</name>
<feature type="domain" description="AB hydrolase-1" evidence="1">
    <location>
        <begin position="21"/>
        <end position="134"/>
    </location>
</feature>
<gene>
    <name evidence="2" type="ORF">METZ01_LOCUS160606</name>
</gene>
<evidence type="ECO:0000259" key="1">
    <source>
        <dbReference type="Pfam" id="PF00561"/>
    </source>
</evidence>
<dbReference type="PANTHER" id="PTHR43433:SF10">
    <property type="entry name" value="AB HYDROLASE-1 DOMAIN-CONTAINING PROTEIN"/>
    <property type="match status" value="1"/>
</dbReference>
<proteinExistence type="predicted"/>